<keyword evidence="1" id="KW-1133">Transmembrane helix</keyword>
<keyword evidence="1" id="KW-0812">Transmembrane</keyword>
<dbReference type="EMBL" id="BK016121">
    <property type="protein sequence ID" value="DAF96798.1"/>
    <property type="molecule type" value="Genomic_DNA"/>
</dbReference>
<feature type="transmembrane region" description="Helical" evidence="1">
    <location>
        <begin position="6"/>
        <end position="30"/>
    </location>
</feature>
<sequence>MRETIVLIIISTLIFLVLYFFTAKIILEIANDFKYGSRKRKILVIIALIPIINTALIVIYGVILLFIIAGMFFENFIKKVKEELKDE</sequence>
<name>A0A8S5UQZ9_9CAUD</name>
<organism evidence="2">
    <name type="scientific">Podoviridae sp. ctQyH19</name>
    <dbReference type="NCBI Taxonomy" id="2825249"/>
    <lineage>
        <taxon>Viruses</taxon>
        <taxon>Duplodnaviria</taxon>
        <taxon>Heunggongvirae</taxon>
        <taxon>Uroviricota</taxon>
        <taxon>Caudoviricetes</taxon>
    </lineage>
</organism>
<proteinExistence type="predicted"/>
<evidence type="ECO:0000256" key="1">
    <source>
        <dbReference type="SAM" id="Phobius"/>
    </source>
</evidence>
<protein>
    <submittedName>
        <fullName evidence="2">Uncharacterized protein</fullName>
    </submittedName>
</protein>
<evidence type="ECO:0000313" key="2">
    <source>
        <dbReference type="EMBL" id="DAF96798.1"/>
    </source>
</evidence>
<accession>A0A8S5UQZ9</accession>
<reference evidence="2" key="1">
    <citation type="journal article" date="2021" name="Proc. Natl. Acad. Sci. U.S.A.">
        <title>A Catalog of Tens of Thousands of Viruses from Human Metagenomes Reveals Hidden Associations with Chronic Diseases.</title>
        <authorList>
            <person name="Tisza M.J."/>
            <person name="Buck C.B."/>
        </authorList>
    </citation>
    <scope>NUCLEOTIDE SEQUENCE</scope>
    <source>
        <strain evidence="2">CtQyH19</strain>
    </source>
</reference>
<feature type="transmembrane region" description="Helical" evidence="1">
    <location>
        <begin position="42"/>
        <end position="73"/>
    </location>
</feature>
<keyword evidence="1" id="KW-0472">Membrane</keyword>